<reference evidence="2 3" key="1">
    <citation type="submission" date="2019-04" db="EMBL/GenBank/DDBJ databases">
        <title>Corynebacterium endometrii sp. nov., isolated from the uterus of a cow with endometritis.</title>
        <authorList>
            <person name="Ballas P."/>
            <person name="Ruckert C."/>
            <person name="Wagener K."/>
            <person name="Drillich M."/>
            <person name="Kaempfer P."/>
            <person name="Busse H.-J."/>
            <person name="Ehling-Schulz M."/>
        </authorList>
    </citation>
    <scope>NUCLEOTIDE SEQUENCE [LARGE SCALE GENOMIC DNA]</scope>
    <source>
        <strain evidence="2 3">LMM-1653</strain>
    </source>
</reference>
<gene>
    <name evidence="2" type="ORF">CENDO_04990</name>
</gene>
<feature type="transmembrane region" description="Helical" evidence="1">
    <location>
        <begin position="106"/>
        <end position="125"/>
    </location>
</feature>
<proteinExistence type="predicted"/>
<feature type="transmembrane region" description="Helical" evidence="1">
    <location>
        <begin position="74"/>
        <end position="94"/>
    </location>
</feature>
<feature type="transmembrane region" description="Helical" evidence="1">
    <location>
        <begin position="314"/>
        <end position="335"/>
    </location>
</feature>
<name>A0A4P7QHQ1_9CORY</name>
<dbReference type="InterPro" id="IPR038728">
    <property type="entry name" value="YkvI-like"/>
</dbReference>
<accession>A0A4P7QHQ1</accession>
<dbReference type="Gene3D" id="1.20.1740.10">
    <property type="entry name" value="Amino acid/polyamine transporter I"/>
    <property type="match status" value="1"/>
</dbReference>
<keyword evidence="1" id="KW-1133">Transmembrane helix</keyword>
<dbReference type="KEGG" id="cee:CENDO_04990"/>
<feature type="transmembrane region" description="Helical" evidence="1">
    <location>
        <begin position="253"/>
        <end position="277"/>
    </location>
</feature>
<dbReference type="Proteomes" id="UP000296352">
    <property type="component" value="Chromosome"/>
</dbReference>
<keyword evidence="3" id="KW-1185">Reference proteome</keyword>
<evidence type="ECO:0000256" key="1">
    <source>
        <dbReference type="SAM" id="Phobius"/>
    </source>
</evidence>
<keyword evidence="1" id="KW-0812">Transmembrane</keyword>
<evidence type="ECO:0000313" key="2">
    <source>
        <dbReference type="EMBL" id="QCB28287.1"/>
    </source>
</evidence>
<feature type="transmembrane region" description="Helical" evidence="1">
    <location>
        <begin position="31"/>
        <end position="54"/>
    </location>
</feature>
<keyword evidence="1" id="KW-0472">Membrane</keyword>
<feature type="transmembrane region" description="Helical" evidence="1">
    <location>
        <begin position="172"/>
        <end position="197"/>
    </location>
</feature>
<feature type="transmembrane region" description="Helical" evidence="1">
    <location>
        <begin position="132"/>
        <end position="152"/>
    </location>
</feature>
<dbReference type="PANTHER" id="PTHR37814:SF1">
    <property type="entry name" value="MEMBRANE PROTEIN"/>
    <property type="match status" value="1"/>
</dbReference>
<dbReference type="EMBL" id="CP039247">
    <property type="protein sequence ID" value="QCB28287.1"/>
    <property type="molecule type" value="Genomic_DNA"/>
</dbReference>
<protein>
    <recommendedName>
        <fullName evidence="4">Membrane protein YkvI</fullName>
    </recommendedName>
</protein>
<evidence type="ECO:0008006" key="4">
    <source>
        <dbReference type="Google" id="ProtNLM"/>
    </source>
</evidence>
<feature type="transmembrane region" description="Helical" evidence="1">
    <location>
        <begin position="289"/>
        <end position="308"/>
    </location>
</feature>
<evidence type="ECO:0000313" key="3">
    <source>
        <dbReference type="Proteomes" id="UP000296352"/>
    </source>
</evidence>
<sequence length="428" mass="46595">MSFVGLLVGAGFATGQEVVQYFTSFGLNGVWGIIVAGIIMTLAGTVFLQLGSYFNAQEHNSVFRKVTHPWVSRFLDICVIVTLFAVGFVMLAGAGSTLEQQFGVKAWIGSLIMLGLVLVCGMLDVSKVSRVIGAITPLIIVAVVLVAIYTAFNMPNDIGAAVEASSQLESPIGNWLVSALNYNGLALLMAVSMTLVIGGDHVNPREAGFGGILGGIIYFIMMALAGFSLMMNVESIGDSDIPMLMIVDSISPTLGAIMALIIYLMVFNTAIGMFYALGKRLAAGRENRYRVIFVVVCLAGFGLSFLGFKTLMGSVYPILGYLGIVMVAVLVVAWVKSLADIKDEATRRERIKALLHLKLHPDKEYDQKFDEEIGENITQSNMDDEQIFEDIRTEVAEELDADDSVNFDMEKFEEKKKDVEYYTDKAGE</sequence>
<dbReference type="AlphaFoldDB" id="A0A4P7QHQ1"/>
<dbReference type="PANTHER" id="PTHR37814">
    <property type="entry name" value="CONSERVED MEMBRANE PROTEIN"/>
    <property type="match status" value="1"/>
</dbReference>
<organism evidence="2 3">
    <name type="scientific">Corynebacterium endometrii</name>
    <dbReference type="NCBI Taxonomy" id="2488819"/>
    <lineage>
        <taxon>Bacteria</taxon>
        <taxon>Bacillati</taxon>
        <taxon>Actinomycetota</taxon>
        <taxon>Actinomycetes</taxon>
        <taxon>Mycobacteriales</taxon>
        <taxon>Corynebacteriaceae</taxon>
        <taxon>Corynebacterium</taxon>
    </lineage>
</organism>
<feature type="transmembrane region" description="Helical" evidence="1">
    <location>
        <begin position="209"/>
        <end position="233"/>
    </location>
</feature>